<gene>
    <name evidence="2" type="ORF">JCM19302_2995</name>
</gene>
<protein>
    <submittedName>
        <fullName evidence="2">2',3'-cyclic-nucleotide 2'-phosphodiesterase</fullName>
        <ecNumber evidence="2">3.1.4.16</ecNumber>
    </submittedName>
</protein>
<evidence type="ECO:0000313" key="2">
    <source>
        <dbReference type="EMBL" id="GAL71040.1"/>
    </source>
</evidence>
<accession>A0A090W214</accession>
<keyword evidence="1" id="KW-0472">Membrane</keyword>
<evidence type="ECO:0000256" key="1">
    <source>
        <dbReference type="SAM" id="Phobius"/>
    </source>
</evidence>
<name>A0A090W214_9FLAO</name>
<reference evidence="2 3" key="1">
    <citation type="journal article" date="2014" name="Genome Announc.">
        <title>Draft Genome Sequence of Marine Flavobacterium Jejuia pallidilutea Strain 11shimoA1 and Pigmentation Mutants.</title>
        <authorList>
            <person name="Takatani N."/>
            <person name="Nakanishi M."/>
            <person name="Meirelles P."/>
            <person name="Mino S."/>
            <person name="Suda W."/>
            <person name="Oshima K."/>
            <person name="Hattori M."/>
            <person name="Ohkuma M."/>
            <person name="Hosokawa M."/>
            <person name="Miyashita K."/>
            <person name="Thompson F.L."/>
            <person name="Niwa A."/>
            <person name="Sawabe T."/>
            <person name="Sawabe T."/>
        </authorList>
    </citation>
    <scope>NUCLEOTIDE SEQUENCE [LARGE SCALE GENOMIC DNA]</scope>
    <source>
        <strain evidence="3">JCM19302</strain>
    </source>
</reference>
<dbReference type="Proteomes" id="UP000029646">
    <property type="component" value="Unassembled WGS sequence"/>
</dbReference>
<keyword evidence="1" id="KW-0812">Transmembrane</keyword>
<proteinExistence type="predicted"/>
<keyword evidence="1" id="KW-1133">Transmembrane helix</keyword>
<evidence type="ECO:0000313" key="3">
    <source>
        <dbReference type="Proteomes" id="UP000029646"/>
    </source>
</evidence>
<organism evidence="2 3">
    <name type="scientific">Jejuia pallidilutea</name>
    <dbReference type="NCBI Taxonomy" id="504487"/>
    <lineage>
        <taxon>Bacteria</taxon>
        <taxon>Pseudomonadati</taxon>
        <taxon>Bacteroidota</taxon>
        <taxon>Flavobacteriia</taxon>
        <taxon>Flavobacteriales</taxon>
        <taxon>Flavobacteriaceae</taxon>
        <taxon>Jejuia</taxon>
    </lineage>
</organism>
<comment type="caution">
    <text evidence="2">The sequence shown here is derived from an EMBL/GenBank/DDBJ whole genome shotgun (WGS) entry which is preliminary data.</text>
</comment>
<dbReference type="EC" id="3.1.4.16" evidence="2"/>
<dbReference type="GO" id="GO:0008663">
    <property type="term" value="F:2',3'-cyclic-nucleotide 2'-phosphodiesterase activity"/>
    <property type="evidence" value="ECO:0007669"/>
    <property type="project" value="UniProtKB-EC"/>
</dbReference>
<feature type="transmembrane region" description="Helical" evidence="1">
    <location>
        <begin position="6"/>
        <end position="26"/>
    </location>
</feature>
<dbReference type="AlphaFoldDB" id="A0A090W214"/>
<keyword evidence="2" id="KW-0378">Hydrolase</keyword>
<dbReference type="EMBL" id="BBNS01000009">
    <property type="protein sequence ID" value="GAL71040.1"/>
    <property type="molecule type" value="Genomic_DNA"/>
</dbReference>
<sequence length="56" mass="5999">MDNTIILIVVGVIVGLVIGFIIAKTIEKNNASKLIKNAKKSAAAILKRSQKVKVKP</sequence>